<evidence type="ECO:0000256" key="2">
    <source>
        <dbReference type="PROSITE-ProRule" id="PRU00335"/>
    </source>
</evidence>
<evidence type="ECO:0000259" key="3">
    <source>
        <dbReference type="PROSITE" id="PS50977"/>
    </source>
</evidence>
<accession>A0A937K6M1</accession>
<dbReference type="Gene3D" id="1.10.357.10">
    <property type="entry name" value="Tetracycline Repressor, domain 2"/>
    <property type="match status" value="1"/>
</dbReference>
<dbReference type="Proteomes" id="UP000623681">
    <property type="component" value="Unassembled WGS sequence"/>
</dbReference>
<evidence type="ECO:0000256" key="1">
    <source>
        <dbReference type="ARBA" id="ARBA00023125"/>
    </source>
</evidence>
<organism evidence="4 5">
    <name type="scientific">Clostridium paridis</name>
    <dbReference type="NCBI Taxonomy" id="2803863"/>
    <lineage>
        <taxon>Bacteria</taxon>
        <taxon>Bacillati</taxon>
        <taxon>Bacillota</taxon>
        <taxon>Clostridia</taxon>
        <taxon>Eubacteriales</taxon>
        <taxon>Clostridiaceae</taxon>
        <taxon>Clostridium</taxon>
    </lineage>
</organism>
<keyword evidence="1 2" id="KW-0238">DNA-binding</keyword>
<dbReference type="InterPro" id="IPR009057">
    <property type="entry name" value="Homeodomain-like_sf"/>
</dbReference>
<comment type="caution">
    <text evidence="4">The sequence shown here is derived from an EMBL/GenBank/DDBJ whole genome shotgun (WGS) entry which is preliminary data.</text>
</comment>
<dbReference type="InterPro" id="IPR050624">
    <property type="entry name" value="HTH-type_Tx_Regulator"/>
</dbReference>
<sequence>MSISERRENEKEAIKNKIIDAAKEILVEEGFEKLSIRKIANKIEYSPGIIYHYFKDKGDIISVMVGEGYKRILETISKVPLNRENPEKTLEEGLRLYIDLMLKSPEEFKIILMSNIEEVKDKVNILERGISKERKSLQGLCNLVSLGMETGKFKPMDVELTAQILWTATHGLISRLILEENISKEQKERLINHHFEILINGIKI</sequence>
<dbReference type="SUPFAM" id="SSF48498">
    <property type="entry name" value="Tetracyclin repressor-like, C-terminal domain"/>
    <property type="match status" value="1"/>
</dbReference>
<feature type="DNA-binding region" description="H-T-H motif" evidence="2">
    <location>
        <begin position="35"/>
        <end position="54"/>
    </location>
</feature>
<proteinExistence type="predicted"/>
<dbReference type="EMBL" id="JAESWA010000029">
    <property type="protein sequence ID" value="MBL4934093.1"/>
    <property type="molecule type" value="Genomic_DNA"/>
</dbReference>
<dbReference type="PRINTS" id="PR00455">
    <property type="entry name" value="HTHTETR"/>
</dbReference>
<reference evidence="4" key="1">
    <citation type="submission" date="2021-01" db="EMBL/GenBank/DDBJ databases">
        <title>Genome public.</title>
        <authorList>
            <person name="Liu C."/>
            <person name="Sun Q."/>
        </authorList>
    </citation>
    <scope>NUCLEOTIDE SEQUENCE</scope>
    <source>
        <strain evidence="4">YIM B02565</strain>
    </source>
</reference>
<dbReference type="PANTHER" id="PTHR43479:SF11">
    <property type="entry name" value="ACREF_ENVCD OPERON REPRESSOR-RELATED"/>
    <property type="match status" value="1"/>
</dbReference>
<dbReference type="Pfam" id="PF00440">
    <property type="entry name" value="TetR_N"/>
    <property type="match status" value="1"/>
</dbReference>
<dbReference type="PROSITE" id="PS50977">
    <property type="entry name" value="HTH_TETR_2"/>
    <property type="match status" value="1"/>
</dbReference>
<keyword evidence="5" id="KW-1185">Reference proteome</keyword>
<dbReference type="RefSeq" id="WP_202769552.1">
    <property type="nucleotide sequence ID" value="NZ_JAESWA010000029.1"/>
</dbReference>
<dbReference type="Gene3D" id="1.10.10.60">
    <property type="entry name" value="Homeodomain-like"/>
    <property type="match status" value="1"/>
</dbReference>
<dbReference type="SUPFAM" id="SSF46689">
    <property type="entry name" value="Homeodomain-like"/>
    <property type="match status" value="1"/>
</dbReference>
<dbReference type="PANTHER" id="PTHR43479">
    <property type="entry name" value="ACREF/ENVCD OPERON REPRESSOR-RELATED"/>
    <property type="match status" value="1"/>
</dbReference>
<dbReference type="InterPro" id="IPR001647">
    <property type="entry name" value="HTH_TetR"/>
</dbReference>
<evidence type="ECO:0000313" key="5">
    <source>
        <dbReference type="Proteomes" id="UP000623681"/>
    </source>
</evidence>
<gene>
    <name evidence="4" type="ORF">JK634_20080</name>
</gene>
<protein>
    <submittedName>
        <fullName evidence="4">TetR/AcrR family transcriptional regulator</fullName>
    </submittedName>
</protein>
<dbReference type="InterPro" id="IPR036271">
    <property type="entry name" value="Tet_transcr_reg_TetR-rel_C_sf"/>
</dbReference>
<dbReference type="AlphaFoldDB" id="A0A937K6M1"/>
<feature type="domain" description="HTH tetR-type" evidence="3">
    <location>
        <begin position="12"/>
        <end position="72"/>
    </location>
</feature>
<name>A0A937K6M1_9CLOT</name>
<dbReference type="GO" id="GO:0003677">
    <property type="term" value="F:DNA binding"/>
    <property type="evidence" value="ECO:0007669"/>
    <property type="project" value="UniProtKB-UniRule"/>
</dbReference>
<evidence type="ECO:0000313" key="4">
    <source>
        <dbReference type="EMBL" id="MBL4934093.1"/>
    </source>
</evidence>